<accession>A0A385SEU3</accession>
<feature type="modified residue" description="4-aspartylphosphate" evidence="1">
    <location>
        <position position="65"/>
    </location>
</feature>
<dbReference type="AlphaFoldDB" id="A0A385SEU3"/>
<dbReference type="InterPro" id="IPR011006">
    <property type="entry name" value="CheY-like_superfamily"/>
</dbReference>
<dbReference type="GO" id="GO:0000160">
    <property type="term" value="P:phosphorelay signal transduction system"/>
    <property type="evidence" value="ECO:0007669"/>
    <property type="project" value="InterPro"/>
</dbReference>
<dbReference type="Gene3D" id="3.40.50.2300">
    <property type="match status" value="1"/>
</dbReference>
<dbReference type="InterPro" id="IPR052893">
    <property type="entry name" value="TCS_response_regulator"/>
</dbReference>
<dbReference type="PANTHER" id="PTHR44520:SF1">
    <property type="entry name" value="TWO-COMPONENT SYSTEM REGULATORY PROTEIN"/>
    <property type="match status" value="1"/>
</dbReference>
<dbReference type="SUPFAM" id="SSF52172">
    <property type="entry name" value="CheY-like"/>
    <property type="match status" value="1"/>
</dbReference>
<organism evidence="3 4">
    <name type="scientific">Chryseolinea soli</name>
    <dbReference type="NCBI Taxonomy" id="2321403"/>
    <lineage>
        <taxon>Bacteria</taxon>
        <taxon>Pseudomonadati</taxon>
        <taxon>Bacteroidota</taxon>
        <taxon>Cytophagia</taxon>
        <taxon>Cytophagales</taxon>
        <taxon>Fulvivirgaceae</taxon>
        <taxon>Chryseolinea</taxon>
    </lineage>
</organism>
<keyword evidence="4" id="KW-1185">Reference proteome</keyword>
<name>A0A385SEU3_9BACT</name>
<evidence type="ECO:0000259" key="2">
    <source>
        <dbReference type="PROSITE" id="PS50110"/>
    </source>
</evidence>
<dbReference type="InterPro" id="IPR001789">
    <property type="entry name" value="Sig_transdc_resp-reg_receiver"/>
</dbReference>
<keyword evidence="1" id="KW-0597">Phosphoprotein</keyword>
<dbReference type="SMART" id="SM00448">
    <property type="entry name" value="REC"/>
    <property type="match status" value="1"/>
</dbReference>
<dbReference type="Pfam" id="PF00072">
    <property type="entry name" value="Response_reg"/>
    <property type="match status" value="1"/>
</dbReference>
<evidence type="ECO:0000313" key="3">
    <source>
        <dbReference type="EMBL" id="AYB29422.1"/>
    </source>
</evidence>
<feature type="domain" description="Response regulatory" evidence="2">
    <location>
        <begin position="11"/>
        <end position="132"/>
    </location>
</feature>
<dbReference type="OrthoDB" id="7631574at2"/>
<dbReference type="PROSITE" id="PS50110">
    <property type="entry name" value="RESPONSE_REGULATORY"/>
    <property type="match status" value="1"/>
</dbReference>
<dbReference type="PANTHER" id="PTHR44520">
    <property type="entry name" value="RESPONSE REGULATOR RCP1-RELATED"/>
    <property type="match status" value="1"/>
</dbReference>
<evidence type="ECO:0000313" key="4">
    <source>
        <dbReference type="Proteomes" id="UP000266183"/>
    </source>
</evidence>
<evidence type="ECO:0000256" key="1">
    <source>
        <dbReference type="PROSITE-ProRule" id="PRU00169"/>
    </source>
</evidence>
<dbReference type="Proteomes" id="UP000266183">
    <property type="component" value="Chromosome"/>
</dbReference>
<dbReference type="KEGG" id="chk:D4L85_01955"/>
<gene>
    <name evidence="3" type="ORF">D4L85_01955</name>
</gene>
<protein>
    <submittedName>
        <fullName evidence="3">Response regulator</fullName>
    </submittedName>
</protein>
<reference evidence="4" key="1">
    <citation type="submission" date="2018-09" db="EMBL/GenBank/DDBJ databases">
        <title>Chryseolinea sp. KIS68-18 isolated from soil.</title>
        <authorList>
            <person name="Weon H.-Y."/>
            <person name="Kwon S.-W."/>
            <person name="Lee S.A."/>
        </authorList>
    </citation>
    <scope>NUCLEOTIDE SEQUENCE [LARGE SCALE GENOMIC DNA]</scope>
    <source>
        <strain evidence="4">KIS68-18</strain>
    </source>
</reference>
<dbReference type="EMBL" id="CP032382">
    <property type="protein sequence ID" value="AYB29422.1"/>
    <property type="molecule type" value="Genomic_DNA"/>
</dbReference>
<proteinExistence type="predicted"/>
<sequence length="143" mass="16401">MYVMTNKSAVEILLVEDNPDDAELTIRVLKKHNLANNLVHLHDGEEALKFLFENDMNIPKIILLDLKMPKVDGIEVLRKIKMDEARKIIPVIVLTSSKEDRDIIESYKLGVNAYVVKPVEFDKFMEAVAQLGLFWLLLNQSPK</sequence>
<dbReference type="CDD" id="cd17557">
    <property type="entry name" value="REC_Rcp-like"/>
    <property type="match status" value="1"/>
</dbReference>